<keyword evidence="4" id="KW-1185">Reference proteome</keyword>
<protein>
    <recommendedName>
        <fullName evidence="2">Chlorhexidine efflux transporter domain-containing protein</fullName>
    </recommendedName>
</protein>
<dbReference type="Pfam" id="PF05232">
    <property type="entry name" value="BTP"/>
    <property type="match status" value="2"/>
</dbReference>
<evidence type="ECO:0000313" key="3">
    <source>
        <dbReference type="EMBL" id="GGE53552.1"/>
    </source>
</evidence>
<keyword evidence="1" id="KW-0472">Membrane</keyword>
<proteinExistence type="predicted"/>
<evidence type="ECO:0000256" key="1">
    <source>
        <dbReference type="SAM" id="Phobius"/>
    </source>
</evidence>
<dbReference type="AlphaFoldDB" id="A0A8J2YMM9"/>
<comment type="caution">
    <text evidence="3">The sequence shown here is derived from an EMBL/GenBank/DDBJ whole genome shotgun (WGS) entry which is preliminary data.</text>
</comment>
<feature type="transmembrane region" description="Helical" evidence="1">
    <location>
        <begin position="37"/>
        <end position="55"/>
    </location>
</feature>
<dbReference type="InterPro" id="IPR007896">
    <property type="entry name" value="BTP_bacteria"/>
</dbReference>
<evidence type="ECO:0000313" key="4">
    <source>
        <dbReference type="Proteomes" id="UP000602745"/>
    </source>
</evidence>
<reference evidence="3" key="1">
    <citation type="journal article" date="2014" name="Int. J. Syst. Evol. Microbiol.">
        <title>Complete genome sequence of Corynebacterium casei LMG S-19264T (=DSM 44701T), isolated from a smear-ripened cheese.</title>
        <authorList>
            <consortium name="US DOE Joint Genome Institute (JGI-PGF)"/>
            <person name="Walter F."/>
            <person name="Albersmeier A."/>
            <person name="Kalinowski J."/>
            <person name="Ruckert C."/>
        </authorList>
    </citation>
    <scope>NUCLEOTIDE SEQUENCE</scope>
    <source>
        <strain evidence="3">CCM 7684</strain>
    </source>
</reference>
<feature type="transmembrane region" description="Helical" evidence="1">
    <location>
        <begin position="76"/>
        <end position="99"/>
    </location>
</feature>
<feature type="transmembrane region" description="Helical" evidence="1">
    <location>
        <begin position="105"/>
        <end position="127"/>
    </location>
</feature>
<dbReference type="NCBIfam" id="NF033664">
    <property type="entry name" value="PACE_transport"/>
    <property type="match status" value="1"/>
</dbReference>
<feature type="domain" description="Chlorhexidine efflux transporter" evidence="2">
    <location>
        <begin position="70"/>
        <end position="132"/>
    </location>
</feature>
<organism evidence="3 4">
    <name type="scientific">Agaricicola taiwanensis</name>
    <dbReference type="NCBI Taxonomy" id="591372"/>
    <lineage>
        <taxon>Bacteria</taxon>
        <taxon>Pseudomonadati</taxon>
        <taxon>Pseudomonadota</taxon>
        <taxon>Alphaproteobacteria</taxon>
        <taxon>Rhodobacterales</taxon>
        <taxon>Paracoccaceae</taxon>
        <taxon>Agaricicola</taxon>
    </lineage>
</organism>
<evidence type="ECO:0000259" key="2">
    <source>
        <dbReference type="Pfam" id="PF05232"/>
    </source>
</evidence>
<dbReference type="Proteomes" id="UP000602745">
    <property type="component" value="Unassembled WGS sequence"/>
</dbReference>
<dbReference type="RefSeq" id="WP_188410947.1">
    <property type="nucleotide sequence ID" value="NZ_BMCP01000006.1"/>
</dbReference>
<keyword evidence="1" id="KW-0812">Transmembrane</keyword>
<dbReference type="InterPro" id="IPR058208">
    <property type="entry name" value="PACE"/>
</dbReference>
<gene>
    <name evidence="3" type="ORF">GCM10007276_33210</name>
</gene>
<feature type="domain" description="Chlorhexidine efflux transporter" evidence="2">
    <location>
        <begin position="3"/>
        <end position="64"/>
    </location>
</feature>
<name>A0A8J2YMM9_9RHOB</name>
<reference evidence="3" key="2">
    <citation type="submission" date="2020-09" db="EMBL/GenBank/DDBJ databases">
        <authorList>
            <person name="Sun Q."/>
            <person name="Sedlacek I."/>
        </authorList>
    </citation>
    <scope>NUCLEOTIDE SEQUENCE</scope>
    <source>
        <strain evidence="3">CCM 7684</strain>
    </source>
</reference>
<accession>A0A8J2YMM9</accession>
<sequence>MSPMTRRLVYVTLYELIAVLMTTGALAAVGHDPHEAGLFAVLASAVALTWNLAYTSAFEWWEARQVKRGRSLARRVAHAIGFEAGLVIVLVPLLAWSVGVTLLEALVLDAGLIVFFLVYTFVFNLAFDRVFGLPASARAEAGC</sequence>
<keyword evidence="1" id="KW-1133">Transmembrane helix</keyword>
<dbReference type="EMBL" id="BMCP01000006">
    <property type="protein sequence ID" value="GGE53552.1"/>
    <property type="molecule type" value="Genomic_DNA"/>
</dbReference>